<dbReference type="PANTHER" id="PTHR45749:SF21">
    <property type="entry name" value="DUF4371 DOMAIN-CONTAINING PROTEIN"/>
    <property type="match status" value="1"/>
</dbReference>
<dbReference type="AlphaFoldDB" id="A0AAD1S282"/>
<dbReference type="Pfam" id="PF05699">
    <property type="entry name" value="Dimer_Tnp_hAT"/>
    <property type="match status" value="1"/>
</dbReference>
<gene>
    <name evidence="2" type="ORF">PECUL_23A034601</name>
</gene>
<protein>
    <submittedName>
        <fullName evidence="2">Zinc finger MYM-type 1-like</fullName>
    </submittedName>
</protein>
<evidence type="ECO:0000313" key="2">
    <source>
        <dbReference type="EMBL" id="CAH2284861.1"/>
    </source>
</evidence>
<proteinExistence type="predicted"/>
<organism evidence="2 3">
    <name type="scientific">Pelobates cultripes</name>
    <name type="common">Western spadefoot toad</name>
    <dbReference type="NCBI Taxonomy" id="61616"/>
    <lineage>
        <taxon>Eukaryota</taxon>
        <taxon>Metazoa</taxon>
        <taxon>Chordata</taxon>
        <taxon>Craniata</taxon>
        <taxon>Vertebrata</taxon>
        <taxon>Euteleostomi</taxon>
        <taxon>Amphibia</taxon>
        <taxon>Batrachia</taxon>
        <taxon>Anura</taxon>
        <taxon>Pelobatoidea</taxon>
        <taxon>Pelobatidae</taxon>
        <taxon>Pelobates</taxon>
    </lineage>
</organism>
<reference evidence="2" key="1">
    <citation type="submission" date="2022-03" db="EMBL/GenBank/DDBJ databases">
        <authorList>
            <person name="Alioto T."/>
            <person name="Alioto T."/>
            <person name="Gomez Garrido J."/>
        </authorList>
    </citation>
    <scope>NUCLEOTIDE SEQUENCE</scope>
</reference>
<name>A0AAD1S282_PELCU</name>
<dbReference type="EMBL" id="OW240915">
    <property type="protein sequence ID" value="CAH2284861.1"/>
    <property type="molecule type" value="Genomic_DNA"/>
</dbReference>
<dbReference type="GO" id="GO:0046983">
    <property type="term" value="F:protein dimerization activity"/>
    <property type="evidence" value="ECO:0007669"/>
    <property type="project" value="InterPro"/>
</dbReference>
<evidence type="ECO:0000259" key="1">
    <source>
        <dbReference type="Pfam" id="PF05699"/>
    </source>
</evidence>
<dbReference type="InterPro" id="IPR012337">
    <property type="entry name" value="RNaseH-like_sf"/>
</dbReference>
<accession>A0AAD1S282</accession>
<feature type="domain" description="HAT C-terminal dimerisation" evidence="1">
    <location>
        <begin position="393"/>
        <end position="445"/>
    </location>
</feature>
<dbReference type="InterPro" id="IPR008906">
    <property type="entry name" value="HATC_C_dom"/>
</dbReference>
<dbReference type="SUPFAM" id="SSF53098">
    <property type="entry name" value="Ribonuclease H-like"/>
    <property type="match status" value="1"/>
</dbReference>
<keyword evidence="3" id="KW-1185">Reference proteome</keyword>
<evidence type="ECO:0000313" key="3">
    <source>
        <dbReference type="Proteomes" id="UP001295444"/>
    </source>
</evidence>
<dbReference type="Proteomes" id="UP001295444">
    <property type="component" value="Chromosome 04"/>
</dbReference>
<sequence length="479" mass="54002">MIKEDIVKEVNNAGMFSVQMDSTQDVSAHDQCAIVVQYIVEDKAKERLVRFVNVEDSSSKGLHDLLRDSLSDIGLNLEQCIGDSFDRAANMSGTYTGLQALMTEVRPSHIHTWCYAHVLNLVICDTSSVCVPAHVSSSSDFRNSVRHEALKLNENLCTFETILAAFTFIRIFDITTPVSDYLQSPALYIMQAWRMVEDATNRLSKISRDFSGVCGSATTFIDHLNEKLAAEDIAISKSFTEHRSTRCVVPANQQHSFEVSCYNVICDKVLESMRTRFATHGKLYMQISCFDPNRFEEILASPEKIKFDAISTAVPEIDGPVLREELISFASSYRNLSRGLFDSDDETLSSAGEEEPDFSDSEPSACKPSMKKLCCQKCTSCAFKLLFQYRLCSSAYENLYMAYKYLITLSTTQCSCERCFSKLKILKSRLRSTLTQQNLETLMLIAIEKDVSLSIKRDKEKIIDRFGKTSAELHSLLLF</sequence>
<dbReference type="PANTHER" id="PTHR45749">
    <property type="match status" value="1"/>
</dbReference>